<dbReference type="InterPro" id="IPR002347">
    <property type="entry name" value="SDR_fam"/>
</dbReference>
<sequence length="349" mass="38776">MSNKFDVTPEKQAGVLRFLYQQLTFKPAEVRDVNLQGRTAIVTGSNTGTGFETGRQLLNLGLSKLILAVRNEEKGKAAAAKLRSEGRNLEAGAVEVWKLDLSEYDSIVAFAERTKTLERLDYVVLNAALSPATRVFNEHTGHDETIQVNYLSTSLLALLLLPVVKAKRGVQGHPSRITFVSSEVAAWAKFPEKKEASLLSAFDKPGKVDPLERMFTSKLLGQFFVDELAKRVHPSVALINAVSPATVHDTEFTRDFESKQALFPIIKALQRRVGNKCPVGTRMITDAVVNHGDEVHGQFLSFQKVVPFNRMAPIIYTPEGKKLSERLWQETITELSFAKVDDILRDING</sequence>
<proteinExistence type="predicted"/>
<dbReference type="Proteomes" id="UP001320420">
    <property type="component" value="Unassembled WGS sequence"/>
</dbReference>
<dbReference type="EMBL" id="JAKJXP020000025">
    <property type="protein sequence ID" value="KAK7753781.1"/>
    <property type="molecule type" value="Genomic_DNA"/>
</dbReference>
<dbReference type="InterPro" id="IPR036291">
    <property type="entry name" value="NAD(P)-bd_dom_sf"/>
</dbReference>
<evidence type="ECO:0000313" key="3">
    <source>
        <dbReference type="Proteomes" id="UP001320420"/>
    </source>
</evidence>
<evidence type="ECO:0008006" key="4">
    <source>
        <dbReference type="Google" id="ProtNLM"/>
    </source>
</evidence>
<dbReference type="Gene3D" id="3.40.50.720">
    <property type="entry name" value="NAD(P)-binding Rossmann-like Domain"/>
    <property type="match status" value="1"/>
</dbReference>
<comment type="caution">
    <text evidence="2">The sequence shown here is derived from an EMBL/GenBank/DDBJ whole genome shotgun (WGS) entry which is preliminary data.</text>
</comment>
<dbReference type="Pfam" id="PF00106">
    <property type="entry name" value="adh_short"/>
    <property type="match status" value="1"/>
</dbReference>
<dbReference type="GO" id="GO:0016491">
    <property type="term" value="F:oxidoreductase activity"/>
    <property type="evidence" value="ECO:0007669"/>
    <property type="project" value="UniProtKB-KW"/>
</dbReference>
<reference evidence="2 3" key="1">
    <citation type="submission" date="2024-02" db="EMBL/GenBank/DDBJ databases">
        <title>De novo assembly and annotation of 12 fungi associated with fruit tree decline syndrome in Ontario, Canada.</title>
        <authorList>
            <person name="Sulman M."/>
            <person name="Ellouze W."/>
            <person name="Ilyukhin E."/>
        </authorList>
    </citation>
    <scope>NUCLEOTIDE SEQUENCE [LARGE SCALE GENOMIC DNA]</scope>
    <source>
        <strain evidence="2 3">M11/M66-122</strain>
    </source>
</reference>
<dbReference type="AlphaFoldDB" id="A0AAN9UUN5"/>
<dbReference type="PANTHER" id="PTHR43157">
    <property type="entry name" value="PHOSPHATIDYLINOSITOL-GLYCAN BIOSYNTHESIS CLASS F PROTEIN-RELATED"/>
    <property type="match status" value="1"/>
</dbReference>
<keyword evidence="3" id="KW-1185">Reference proteome</keyword>
<accession>A0AAN9UUN5</accession>
<organism evidence="2 3">
    <name type="scientific">Diatrype stigma</name>
    <dbReference type="NCBI Taxonomy" id="117547"/>
    <lineage>
        <taxon>Eukaryota</taxon>
        <taxon>Fungi</taxon>
        <taxon>Dikarya</taxon>
        <taxon>Ascomycota</taxon>
        <taxon>Pezizomycotina</taxon>
        <taxon>Sordariomycetes</taxon>
        <taxon>Xylariomycetidae</taxon>
        <taxon>Xylariales</taxon>
        <taxon>Diatrypaceae</taxon>
        <taxon>Diatrype</taxon>
    </lineage>
</organism>
<dbReference type="SUPFAM" id="SSF51735">
    <property type="entry name" value="NAD(P)-binding Rossmann-fold domains"/>
    <property type="match status" value="1"/>
</dbReference>
<evidence type="ECO:0000313" key="2">
    <source>
        <dbReference type="EMBL" id="KAK7753781.1"/>
    </source>
</evidence>
<dbReference type="PANTHER" id="PTHR43157:SF31">
    <property type="entry name" value="PHOSPHATIDYLINOSITOL-GLYCAN BIOSYNTHESIS CLASS F PROTEIN"/>
    <property type="match status" value="1"/>
</dbReference>
<evidence type="ECO:0000256" key="1">
    <source>
        <dbReference type="ARBA" id="ARBA00023002"/>
    </source>
</evidence>
<name>A0AAN9UUN5_9PEZI</name>
<keyword evidence="1" id="KW-0560">Oxidoreductase</keyword>
<protein>
    <recommendedName>
        <fullName evidence="4">Retinol dehydrogenase 12</fullName>
    </recommendedName>
</protein>
<gene>
    <name evidence="2" type="ORF">SLS62_004146</name>
</gene>